<organism evidence="6 7">
    <name type="scientific">Adhaeribacter terrigena</name>
    <dbReference type="NCBI Taxonomy" id="2793070"/>
    <lineage>
        <taxon>Bacteria</taxon>
        <taxon>Pseudomonadati</taxon>
        <taxon>Bacteroidota</taxon>
        <taxon>Cytophagia</taxon>
        <taxon>Cytophagales</taxon>
        <taxon>Hymenobacteraceae</taxon>
        <taxon>Adhaeribacter</taxon>
    </lineage>
</organism>
<dbReference type="PANTHER" id="PTHR42734:SF5">
    <property type="entry name" value="IRON TRANSPORT SYSTEM ATP-BINDING PROTEIN HI_0361-RELATED"/>
    <property type="match status" value="1"/>
</dbReference>
<dbReference type="SMART" id="SM00382">
    <property type="entry name" value="AAA"/>
    <property type="match status" value="1"/>
</dbReference>
<evidence type="ECO:0000313" key="6">
    <source>
        <dbReference type="EMBL" id="MBK0402812.1"/>
    </source>
</evidence>
<dbReference type="InterPro" id="IPR017871">
    <property type="entry name" value="ABC_transporter-like_CS"/>
</dbReference>
<dbReference type="InterPro" id="IPR003439">
    <property type="entry name" value="ABC_transporter-like_ATP-bd"/>
</dbReference>
<dbReference type="SUPFAM" id="SSF52540">
    <property type="entry name" value="P-loop containing nucleoside triphosphate hydrolases"/>
    <property type="match status" value="1"/>
</dbReference>
<dbReference type="InterPro" id="IPR050153">
    <property type="entry name" value="Metal_Ion_Import_ABC"/>
</dbReference>
<dbReference type="EMBL" id="JAEHFX010000003">
    <property type="protein sequence ID" value="MBK0402812.1"/>
    <property type="molecule type" value="Genomic_DNA"/>
</dbReference>
<evidence type="ECO:0000313" key="7">
    <source>
        <dbReference type="Proteomes" id="UP000644147"/>
    </source>
</evidence>
<comment type="caution">
    <text evidence="6">The sequence shown here is derived from an EMBL/GenBank/DDBJ whole genome shotgun (WGS) entry which is preliminary data.</text>
</comment>
<reference evidence="6 7" key="1">
    <citation type="submission" date="2020-12" db="EMBL/GenBank/DDBJ databases">
        <title>Bacterial novel species Adhaeribacter sp. BT258 isolated from soil.</title>
        <authorList>
            <person name="Jung H.-Y."/>
        </authorList>
    </citation>
    <scope>NUCLEOTIDE SEQUENCE [LARGE SCALE GENOMIC DNA]</scope>
    <source>
        <strain evidence="6 7">BT258</strain>
    </source>
</reference>
<dbReference type="InterPro" id="IPR003593">
    <property type="entry name" value="AAA+_ATPase"/>
</dbReference>
<name>A0ABS1C095_9BACT</name>
<dbReference type="RefSeq" id="WP_200505570.1">
    <property type="nucleotide sequence ID" value="NZ_JAEHFX010000003.1"/>
</dbReference>
<feature type="domain" description="ABC transporter" evidence="5">
    <location>
        <begin position="10"/>
        <end position="242"/>
    </location>
</feature>
<dbReference type="Gene3D" id="3.40.50.300">
    <property type="entry name" value="P-loop containing nucleotide triphosphate hydrolases"/>
    <property type="match status" value="1"/>
</dbReference>
<keyword evidence="7" id="KW-1185">Reference proteome</keyword>
<comment type="similarity">
    <text evidence="1">Belongs to the ABC transporter superfamily.</text>
</comment>
<dbReference type="PANTHER" id="PTHR42734">
    <property type="entry name" value="METAL TRANSPORT SYSTEM ATP-BINDING PROTEIN TM_0124-RELATED"/>
    <property type="match status" value="1"/>
</dbReference>
<keyword evidence="4 6" id="KW-0067">ATP-binding</keyword>
<dbReference type="Pfam" id="PF00005">
    <property type="entry name" value="ABC_tran"/>
    <property type="match status" value="1"/>
</dbReference>
<evidence type="ECO:0000256" key="2">
    <source>
        <dbReference type="ARBA" id="ARBA00022448"/>
    </source>
</evidence>
<dbReference type="GO" id="GO:0005524">
    <property type="term" value="F:ATP binding"/>
    <property type="evidence" value="ECO:0007669"/>
    <property type="project" value="UniProtKB-KW"/>
</dbReference>
<keyword evidence="2" id="KW-0813">Transport</keyword>
<protein>
    <submittedName>
        <fullName evidence="6">Metal ABC transporter ATP-binding protein</fullName>
    </submittedName>
</protein>
<proteinExistence type="inferred from homology"/>
<accession>A0ABS1C095</accession>
<evidence type="ECO:0000256" key="3">
    <source>
        <dbReference type="ARBA" id="ARBA00022741"/>
    </source>
</evidence>
<evidence type="ECO:0000256" key="1">
    <source>
        <dbReference type="ARBA" id="ARBA00005417"/>
    </source>
</evidence>
<sequence>MIVQVKDPVIEVHDLTVSYDRKPVLWDIDLTLPGNSLIGIIGPNGAGKSTLIKAIMGLIPVSSGYAKIYDQELKAVRQQVSYVPQRESVDWDFPASVYDVVLMGRYGKMGLFKRPVKADKDAAMDALTKVGMQAYANRQISQLSGGQQQRVFLARALAQDADIYFMDEPFAGVDIATENAIIELLRTMRDNGKTIIVVHHDLQSAVEYFDWTVLLNMRLVGSGPTAEVLNQELLEKTYGGKLTVLTKVGELLRKKEFPARENPAKATKWKR</sequence>
<dbReference type="PROSITE" id="PS00211">
    <property type="entry name" value="ABC_TRANSPORTER_1"/>
    <property type="match status" value="1"/>
</dbReference>
<dbReference type="PROSITE" id="PS50893">
    <property type="entry name" value="ABC_TRANSPORTER_2"/>
    <property type="match status" value="1"/>
</dbReference>
<dbReference type="Proteomes" id="UP000644147">
    <property type="component" value="Unassembled WGS sequence"/>
</dbReference>
<evidence type="ECO:0000256" key="4">
    <source>
        <dbReference type="ARBA" id="ARBA00022840"/>
    </source>
</evidence>
<keyword evidence="3" id="KW-0547">Nucleotide-binding</keyword>
<evidence type="ECO:0000259" key="5">
    <source>
        <dbReference type="PROSITE" id="PS50893"/>
    </source>
</evidence>
<gene>
    <name evidence="6" type="ORF">I5M27_07425</name>
</gene>
<dbReference type="CDD" id="cd03235">
    <property type="entry name" value="ABC_Metallic_Cations"/>
    <property type="match status" value="1"/>
</dbReference>
<dbReference type="InterPro" id="IPR027417">
    <property type="entry name" value="P-loop_NTPase"/>
</dbReference>